<comment type="caution">
    <text evidence="1">The sequence shown here is derived from an EMBL/GenBank/DDBJ whole genome shotgun (WGS) entry which is preliminary data.</text>
</comment>
<protein>
    <submittedName>
        <fullName evidence="1">4842_t:CDS:1</fullName>
    </submittedName>
</protein>
<name>A0A9N9JQP0_9GLOM</name>
<dbReference type="Proteomes" id="UP000789342">
    <property type="component" value="Unassembled WGS sequence"/>
</dbReference>
<proteinExistence type="predicted"/>
<dbReference type="AlphaFoldDB" id="A0A9N9JQP0"/>
<dbReference type="EMBL" id="CAJVPV010060358">
    <property type="protein sequence ID" value="CAG8789913.1"/>
    <property type="molecule type" value="Genomic_DNA"/>
</dbReference>
<feature type="non-terminal residue" evidence="1">
    <location>
        <position position="1"/>
    </location>
</feature>
<sequence>TLKHETTQHEPFYLMYGRNATLPIELSIPIYPTEPLDEFELQEYLL</sequence>
<evidence type="ECO:0000313" key="1">
    <source>
        <dbReference type="EMBL" id="CAG8789913.1"/>
    </source>
</evidence>
<evidence type="ECO:0000313" key="2">
    <source>
        <dbReference type="Proteomes" id="UP000789342"/>
    </source>
</evidence>
<organism evidence="1 2">
    <name type="scientific">Acaulospora morrowiae</name>
    <dbReference type="NCBI Taxonomy" id="94023"/>
    <lineage>
        <taxon>Eukaryota</taxon>
        <taxon>Fungi</taxon>
        <taxon>Fungi incertae sedis</taxon>
        <taxon>Mucoromycota</taxon>
        <taxon>Glomeromycotina</taxon>
        <taxon>Glomeromycetes</taxon>
        <taxon>Diversisporales</taxon>
        <taxon>Acaulosporaceae</taxon>
        <taxon>Acaulospora</taxon>
    </lineage>
</organism>
<keyword evidence="2" id="KW-1185">Reference proteome</keyword>
<reference evidence="1" key="1">
    <citation type="submission" date="2021-06" db="EMBL/GenBank/DDBJ databases">
        <authorList>
            <person name="Kallberg Y."/>
            <person name="Tangrot J."/>
            <person name="Rosling A."/>
        </authorList>
    </citation>
    <scope>NUCLEOTIDE SEQUENCE</scope>
    <source>
        <strain evidence="1">CL551</strain>
    </source>
</reference>
<dbReference type="OrthoDB" id="2442197at2759"/>
<gene>
    <name evidence="1" type="ORF">AMORRO_LOCUS18051</name>
</gene>
<accession>A0A9N9JQP0</accession>